<dbReference type="GO" id="GO:0005737">
    <property type="term" value="C:cytoplasm"/>
    <property type="evidence" value="ECO:0007669"/>
    <property type="project" value="UniProtKB-ARBA"/>
</dbReference>
<sequence>MCDHKHSGDCSHEAEAIGTAQEGTRYDLRNYIDFDKLNVLNEVTDGSGKSVFKTMEGKNDRSTFVESDCDEELLFNIPFTGHVRINGIVISGDENESHPARVRLFKDREALSFDDCRVEADQEIDLKMDANDPCTRLMTQLGSPIVQESNAVITITDEKIVGVAADFYDFIGYSLEQLGHGSGIPISLVDLTWLMKYLLRMRLYVVMSRAPVPAPAAADYIAYSPICMPRPLATVINNIGMCTVCEGAVNLIPCAQQGPIEQDPSFDSSLFRVLSSFEELSYLLLRVHGMPLIPVSPDPRGNTYWALVVERGDYLIPTRECHTLRVRMSFREVLPMDQLLACVTLLGPDIDFVNNSRNPYEPIIEDFHQPTLVPWTTDIRITIPDERINGFSNDLYASLCDIIDYKAINQRDFCWFITHILRSRLQIISVAMASEKPITENRFPRIRLIRPLARVINNIGVCKVCDGAVRLIPVAQHAPHQTEEGYTPVAYKIRHRFNQFIDLITHRHDIPTESISMAAQGTPFWALLVEGEDSPKPIHTGPAAAQKIRVVSSFKEWTRYDQLLACVSLIYPDSDPVNEHRPSGLRRISATTSRASTTSACGESFSTNSARGLPLRLTKLGLRCKITRARFPTPFSVRFSEEKFNFLIVPSGFQPTINQ</sequence>
<evidence type="ECO:0000313" key="3">
    <source>
        <dbReference type="EMBL" id="CAD6186033.1"/>
    </source>
</evidence>
<dbReference type="Pfam" id="PF06201">
    <property type="entry name" value="PITH"/>
    <property type="match status" value="1"/>
</dbReference>
<dbReference type="Proteomes" id="UP000835052">
    <property type="component" value="Unassembled WGS sequence"/>
</dbReference>
<name>A0A8S1GTR9_9PELO</name>
<evidence type="ECO:0000256" key="1">
    <source>
        <dbReference type="ARBA" id="ARBA00025788"/>
    </source>
</evidence>
<evidence type="ECO:0000259" key="2">
    <source>
        <dbReference type="PROSITE" id="PS51532"/>
    </source>
</evidence>
<reference evidence="3" key="1">
    <citation type="submission" date="2020-10" db="EMBL/GenBank/DDBJ databases">
        <authorList>
            <person name="Kikuchi T."/>
        </authorList>
    </citation>
    <scope>NUCLEOTIDE SEQUENCE</scope>
    <source>
        <strain evidence="3">NKZ352</strain>
    </source>
</reference>
<dbReference type="GO" id="GO:0005634">
    <property type="term" value="C:nucleus"/>
    <property type="evidence" value="ECO:0007669"/>
    <property type="project" value="TreeGrafter"/>
</dbReference>
<keyword evidence="4" id="KW-1185">Reference proteome</keyword>
<dbReference type="InterPro" id="IPR010400">
    <property type="entry name" value="PITH_dom"/>
</dbReference>
<evidence type="ECO:0000313" key="4">
    <source>
        <dbReference type="Proteomes" id="UP000835052"/>
    </source>
</evidence>
<feature type="domain" description="PITH" evidence="2">
    <location>
        <begin position="17"/>
        <end position="190"/>
    </location>
</feature>
<dbReference type="PROSITE" id="PS51532">
    <property type="entry name" value="PITH"/>
    <property type="match status" value="1"/>
</dbReference>
<dbReference type="SUPFAM" id="SSF49785">
    <property type="entry name" value="Galactose-binding domain-like"/>
    <property type="match status" value="1"/>
</dbReference>
<organism evidence="3 4">
    <name type="scientific">Caenorhabditis auriculariae</name>
    <dbReference type="NCBI Taxonomy" id="2777116"/>
    <lineage>
        <taxon>Eukaryota</taxon>
        <taxon>Metazoa</taxon>
        <taxon>Ecdysozoa</taxon>
        <taxon>Nematoda</taxon>
        <taxon>Chromadorea</taxon>
        <taxon>Rhabditida</taxon>
        <taxon>Rhabditina</taxon>
        <taxon>Rhabditomorpha</taxon>
        <taxon>Rhabditoidea</taxon>
        <taxon>Rhabditidae</taxon>
        <taxon>Peloderinae</taxon>
        <taxon>Caenorhabditis</taxon>
    </lineage>
</organism>
<dbReference type="InterPro" id="IPR037047">
    <property type="entry name" value="PITH_dom_sf"/>
</dbReference>
<proteinExistence type="inferred from homology"/>
<dbReference type="AlphaFoldDB" id="A0A8S1GTR9"/>
<dbReference type="PANTHER" id="PTHR12175">
    <property type="entry name" value="AD039 HT014 THIOREDOXIN FAMILY TRP26"/>
    <property type="match status" value="1"/>
</dbReference>
<comment type="similarity">
    <text evidence="1">Belongs to the PITHD1 family.</text>
</comment>
<dbReference type="InterPro" id="IPR008979">
    <property type="entry name" value="Galactose-bd-like_sf"/>
</dbReference>
<dbReference type="PANTHER" id="PTHR12175:SF1">
    <property type="entry name" value="PITH DOMAIN-CONTAINING PROTEIN 1"/>
    <property type="match status" value="1"/>
</dbReference>
<dbReference type="Gene3D" id="2.60.120.470">
    <property type="entry name" value="PITH domain"/>
    <property type="match status" value="1"/>
</dbReference>
<accession>A0A8S1GTR9</accession>
<gene>
    <name evidence="3" type="ORF">CAUJ_LOCUS1952</name>
</gene>
<dbReference type="EMBL" id="CAJGYM010000003">
    <property type="protein sequence ID" value="CAD6186033.1"/>
    <property type="molecule type" value="Genomic_DNA"/>
</dbReference>
<dbReference type="InterPro" id="IPR045099">
    <property type="entry name" value="PITH1-like"/>
</dbReference>
<dbReference type="OrthoDB" id="5819279at2759"/>
<protein>
    <recommendedName>
        <fullName evidence="2">PITH domain-containing protein</fullName>
    </recommendedName>
</protein>
<comment type="caution">
    <text evidence="3">The sequence shown here is derived from an EMBL/GenBank/DDBJ whole genome shotgun (WGS) entry which is preliminary data.</text>
</comment>